<dbReference type="NCBIfam" id="NF041554">
    <property type="entry name" value="SA1362_fam"/>
    <property type="match status" value="1"/>
</dbReference>
<accession>A0A7V9Z3P2</accession>
<organism evidence="3 4">
    <name type="scientific">Thermaerobacillus caldiproteolyticus</name>
    <dbReference type="NCBI Taxonomy" id="247480"/>
    <lineage>
        <taxon>Bacteria</taxon>
        <taxon>Bacillati</taxon>
        <taxon>Bacillota</taxon>
        <taxon>Bacilli</taxon>
        <taxon>Bacillales</taxon>
        <taxon>Anoxybacillaceae</taxon>
        <taxon>Thermaerobacillus</taxon>
    </lineage>
</organism>
<sequence length="115" mass="13704">MRRRTIHPFAALILFLGAFGFVYVLWEHPATLFRRILFISFAIVAIYALYQLLYKRRMNKEHTSYLKAVHQSKKLHPDHRRKTQLKAKRLSKKRTTTHLTVIEGKKGKKKNRALF</sequence>
<dbReference type="EMBL" id="JACDUT010000001">
    <property type="protein sequence ID" value="MBA2873436.1"/>
    <property type="molecule type" value="Genomic_DNA"/>
</dbReference>
<evidence type="ECO:0000313" key="4">
    <source>
        <dbReference type="Proteomes" id="UP000523087"/>
    </source>
</evidence>
<comment type="caution">
    <text evidence="3">The sequence shown here is derived from an EMBL/GenBank/DDBJ whole genome shotgun (WGS) entry which is preliminary data.</text>
</comment>
<keyword evidence="2" id="KW-0472">Membrane</keyword>
<evidence type="ECO:0000256" key="1">
    <source>
        <dbReference type="SAM" id="MobiDB-lite"/>
    </source>
</evidence>
<dbReference type="AlphaFoldDB" id="A0A7V9Z3P2"/>
<name>A0A7V9Z3P2_9BACL</name>
<feature type="transmembrane region" description="Helical" evidence="2">
    <location>
        <begin position="32"/>
        <end position="50"/>
    </location>
</feature>
<dbReference type="Proteomes" id="UP000523087">
    <property type="component" value="Unassembled WGS sequence"/>
</dbReference>
<proteinExistence type="predicted"/>
<keyword evidence="2" id="KW-1133">Transmembrane helix</keyword>
<evidence type="ECO:0000256" key="2">
    <source>
        <dbReference type="SAM" id="Phobius"/>
    </source>
</evidence>
<keyword evidence="2" id="KW-0812">Transmembrane</keyword>
<protein>
    <submittedName>
        <fullName evidence="3">Putative membrane protein YfcA</fullName>
    </submittedName>
</protein>
<dbReference type="RefSeq" id="WP_181554369.1">
    <property type="nucleotide sequence ID" value="NZ_CP064060.1"/>
</dbReference>
<gene>
    <name evidence="3" type="ORF">HNR31_000188</name>
</gene>
<evidence type="ECO:0000313" key="3">
    <source>
        <dbReference type="EMBL" id="MBA2873436.1"/>
    </source>
</evidence>
<reference evidence="3 4" key="1">
    <citation type="submission" date="2020-07" db="EMBL/GenBank/DDBJ databases">
        <title>Genomic Encyclopedia of Type Strains, Phase IV (KMG-IV): sequencing the most valuable type-strain genomes for metagenomic binning, comparative biology and taxonomic classification.</title>
        <authorList>
            <person name="Goeker M."/>
        </authorList>
    </citation>
    <scope>NUCLEOTIDE SEQUENCE [LARGE SCALE GENOMIC DNA]</scope>
    <source>
        <strain evidence="3 4">DSM 15730</strain>
    </source>
</reference>
<dbReference type="InterPro" id="IPR048110">
    <property type="entry name" value="SA1362/YqhP-like"/>
</dbReference>
<keyword evidence="4" id="KW-1185">Reference proteome</keyword>
<feature type="region of interest" description="Disordered" evidence="1">
    <location>
        <begin position="70"/>
        <end position="94"/>
    </location>
</feature>
<feature type="transmembrane region" description="Helical" evidence="2">
    <location>
        <begin position="9"/>
        <end position="26"/>
    </location>
</feature>